<dbReference type="SUPFAM" id="SSF56112">
    <property type="entry name" value="Protein kinase-like (PK-like)"/>
    <property type="match status" value="2"/>
</dbReference>
<dbReference type="PROSITE" id="PS00108">
    <property type="entry name" value="PROTEIN_KINASE_ST"/>
    <property type="match status" value="1"/>
</dbReference>
<dbReference type="Gene3D" id="1.10.510.10">
    <property type="entry name" value="Transferase(Phosphotransferase) domain 1"/>
    <property type="match status" value="1"/>
</dbReference>
<feature type="binding site" evidence="10">
    <location>
        <position position="116"/>
    </location>
    <ligand>
        <name>ATP</name>
        <dbReference type="ChEBI" id="CHEBI:30616"/>
    </ligand>
</feature>
<dbReference type="EMBL" id="PKMF04000159">
    <property type="protein sequence ID" value="KAK7846188.1"/>
    <property type="molecule type" value="Genomic_DNA"/>
</dbReference>
<feature type="compositionally biased region" description="Polar residues" evidence="11">
    <location>
        <begin position="38"/>
        <end position="51"/>
    </location>
</feature>
<keyword evidence="7 13" id="KW-0418">Kinase</keyword>
<accession>A0AAW0L5F0</accession>
<evidence type="ECO:0000256" key="1">
    <source>
        <dbReference type="ARBA" id="ARBA00004236"/>
    </source>
</evidence>
<dbReference type="EC" id="2.7.11.1" evidence="2"/>
<evidence type="ECO:0000259" key="12">
    <source>
        <dbReference type="PROSITE" id="PS50011"/>
    </source>
</evidence>
<dbReference type="GO" id="GO:0005886">
    <property type="term" value="C:plasma membrane"/>
    <property type="evidence" value="ECO:0007669"/>
    <property type="project" value="UniProtKB-SubCell"/>
</dbReference>
<keyword evidence="4" id="KW-0723">Serine/threonine-protein kinase</keyword>
<dbReference type="InterPro" id="IPR017441">
    <property type="entry name" value="Protein_kinase_ATP_BS"/>
</dbReference>
<keyword evidence="3" id="KW-0472">Membrane</keyword>
<dbReference type="PROSITE" id="PS50011">
    <property type="entry name" value="PROTEIN_KINASE_DOM"/>
    <property type="match status" value="1"/>
</dbReference>
<name>A0AAW0L5F0_QUESU</name>
<dbReference type="InterPro" id="IPR008271">
    <property type="entry name" value="Ser/Thr_kinase_AS"/>
</dbReference>
<evidence type="ECO:0000256" key="9">
    <source>
        <dbReference type="ARBA" id="ARBA00022840"/>
    </source>
</evidence>
<keyword evidence="3" id="KW-1003">Cell membrane</keyword>
<evidence type="ECO:0000256" key="3">
    <source>
        <dbReference type="ARBA" id="ARBA00022475"/>
    </source>
</evidence>
<feature type="domain" description="Protein kinase" evidence="12">
    <location>
        <begin position="81"/>
        <end position="453"/>
    </location>
</feature>
<comment type="caution">
    <text evidence="13">The sequence shown here is derived from an EMBL/GenBank/DDBJ whole genome shotgun (WGS) entry which is preliminary data.</text>
</comment>
<dbReference type="PANTHER" id="PTHR45621">
    <property type="entry name" value="OS01G0588500 PROTEIN-RELATED"/>
    <property type="match status" value="1"/>
</dbReference>
<evidence type="ECO:0000256" key="11">
    <source>
        <dbReference type="SAM" id="MobiDB-lite"/>
    </source>
</evidence>
<feature type="region of interest" description="Disordered" evidence="11">
    <location>
        <begin position="1"/>
        <end position="54"/>
    </location>
</feature>
<proteinExistence type="predicted"/>
<evidence type="ECO:0000256" key="5">
    <source>
        <dbReference type="ARBA" id="ARBA00022679"/>
    </source>
</evidence>
<keyword evidence="14" id="KW-1185">Reference proteome</keyword>
<dbReference type="FunFam" id="1.10.510.10:FF:000258">
    <property type="entry name" value="Probable serine/threonine-protein kinase PBL8"/>
    <property type="match status" value="1"/>
</dbReference>
<dbReference type="InterPro" id="IPR057188">
    <property type="entry name" value="DUF7866"/>
</dbReference>
<gene>
    <name evidence="13" type="primary">PBL8_0</name>
    <name evidence="13" type="ORF">CFP56_008228</name>
</gene>
<dbReference type="GO" id="GO:0005524">
    <property type="term" value="F:ATP binding"/>
    <property type="evidence" value="ECO:0007669"/>
    <property type="project" value="UniProtKB-UniRule"/>
</dbReference>
<dbReference type="Pfam" id="PF25268">
    <property type="entry name" value="DUF7866"/>
    <property type="match status" value="1"/>
</dbReference>
<feature type="compositionally biased region" description="Basic and acidic residues" evidence="11">
    <location>
        <begin position="1"/>
        <end position="10"/>
    </location>
</feature>
<dbReference type="Pfam" id="PF00069">
    <property type="entry name" value="Pkinase"/>
    <property type="match status" value="1"/>
</dbReference>
<dbReference type="GO" id="GO:0004674">
    <property type="term" value="F:protein serine/threonine kinase activity"/>
    <property type="evidence" value="ECO:0007669"/>
    <property type="project" value="UniProtKB-KW"/>
</dbReference>
<evidence type="ECO:0000256" key="8">
    <source>
        <dbReference type="ARBA" id="ARBA00022821"/>
    </source>
</evidence>
<evidence type="ECO:0000313" key="13">
    <source>
        <dbReference type="EMBL" id="KAK7846188.1"/>
    </source>
</evidence>
<evidence type="ECO:0000256" key="7">
    <source>
        <dbReference type="ARBA" id="ARBA00022777"/>
    </source>
</evidence>
<dbReference type="PROSITE" id="PS00107">
    <property type="entry name" value="PROTEIN_KINASE_ATP"/>
    <property type="match status" value="1"/>
</dbReference>
<comment type="subcellular location">
    <subcellularLocation>
        <location evidence="1">Cell membrane</location>
    </subcellularLocation>
</comment>
<dbReference type="InterPro" id="IPR050823">
    <property type="entry name" value="Plant_Ser_Thr_Prot_Kinase"/>
</dbReference>
<reference evidence="13 14" key="1">
    <citation type="journal article" date="2018" name="Sci. Data">
        <title>The draft genome sequence of cork oak.</title>
        <authorList>
            <person name="Ramos A.M."/>
            <person name="Usie A."/>
            <person name="Barbosa P."/>
            <person name="Barros P.M."/>
            <person name="Capote T."/>
            <person name="Chaves I."/>
            <person name="Simoes F."/>
            <person name="Abreu I."/>
            <person name="Carrasquinho I."/>
            <person name="Faro C."/>
            <person name="Guimaraes J.B."/>
            <person name="Mendonca D."/>
            <person name="Nobrega F."/>
            <person name="Rodrigues L."/>
            <person name="Saibo N.J.M."/>
            <person name="Varela M.C."/>
            <person name="Egas C."/>
            <person name="Matos J."/>
            <person name="Miguel C.M."/>
            <person name="Oliveira M.M."/>
            <person name="Ricardo C.P."/>
            <person name="Goncalves S."/>
        </authorList>
    </citation>
    <scope>NUCLEOTIDE SEQUENCE [LARGE SCALE GENOMIC DNA]</scope>
    <source>
        <strain evidence="14">cv. HL8</strain>
    </source>
</reference>
<evidence type="ECO:0000256" key="4">
    <source>
        <dbReference type="ARBA" id="ARBA00022527"/>
    </source>
</evidence>
<keyword evidence="8" id="KW-0611">Plant defense</keyword>
<keyword evidence="5" id="KW-0808">Transferase</keyword>
<dbReference type="AlphaFoldDB" id="A0AAW0L5F0"/>
<evidence type="ECO:0000256" key="10">
    <source>
        <dbReference type="PROSITE-ProRule" id="PRU10141"/>
    </source>
</evidence>
<evidence type="ECO:0000256" key="6">
    <source>
        <dbReference type="ARBA" id="ARBA00022741"/>
    </source>
</evidence>
<evidence type="ECO:0000313" key="14">
    <source>
        <dbReference type="Proteomes" id="UP000237347"/>
    </source>
</evidence>
<dbReference type="FunFam" id="3.30.200.20:FF:000228">
    <property type="entry name" value="Serine/threonine-protein kinase BIK1"/>
    <property type="match status" value="1"/>
</dbReference>
<dbReference type="InterPro" id="IPR001245">
    <property type="entry name" value="Ser-Thr/Tyr_kinase_cat_dom"/>
</dbReference>
<dbReference type="InterPro" id="IPR000719">
    <property type="entry name" value="Prot_kinase_dom"/>
</dbReference>
<dbReference type="GO" id="GO:0006952">
    <property type="term" value="P:defense response"/>
    <property type="evidence" value="ECO:0007669"/>
    <property type="project" value="UniProtKB-KW"/>
</dbReference>
<dbReference type="InterPro" id="IPR011009">
    <property type="entry name" value="Kinase-like_dom_sf"/>
</dbReference>
<sequence length="586" mass="65681">MGNCGTREESAVVSHAQVPQLHMLPTHGHTDKDKKYNRSISDLSDPSSTPRNFEDSRKNALLYTHVIAFTLYELETITKSFRSDYILGEGGFGTVYKGYIDENVRVGLKSLPVAVKVLNKEGLQGHREWLTEVNFLGQLRHPNLVKLIGYCCEDDHRLLVYEFMFRGSLENHLFRTTSFYDCIVNIAIKLLASMHSTRCKHLHLKEKVLNKEGLQGHREWLTEVNFLGQLRHPNLVKLIGYCCEDDHRLLVYEFMFRGSLENHLFRKAAVSLSWATRMMIALGAAKGLAFLHNAERPVIYRDFKTSNILLDSDYTAKLSDFGLAKAGPQGDETHVSTRVMGTYGYAAPEYVMTGHLTARSDVYSFGVVLLELLTGRKSVDKTRPSKEQNLVDWARPKLNDKRKLLQIIDPRLENQYSVRAAQKACSLAYYCLSQNPKARPLMSDVVETLEPLQSCGDGVNEYSSSSTVGGGAFAMGGIPDYRMHHRFVNNVGPGSYAELTPNEQSTAILQPMGLTKYQLFEASSHDARRRLAPFQLCLPCKCCAAANNTSCTTLPCCFGIDCQLPNKPYGVCAFVPKKCNCISCAV</sequence>
<keyword evidence="9 10" id="KW-0067">ATP-binding</keyword>
<dbReference type="Pfam" id="PF07714">
    <property type="entry name" value="PK_Tyr_Ser-Thr"/>
    <property type="match status" value="1"/>
</dbReference>
<keyword evidence="6 10" id="KW-0547">Nucleotide-binding</keyword>
<evidence type="ECO:0000256" key="2">
    <source>
        <dbReference type="ARBA" id="ARBA00012513"/>
    </source>
</evidence>
<protein>
    <recommendedName>
        <fullName evidence="2">non-specific serine/threonine protein kinase</fullName>
        <ecNumber evidence="2">2.7.11.1</ecNumber>
    </recommendedName>
</protein>
<organism evidence="13 14">
    <name type="scientific">Quercus suber</name>
    <name type="common">Cork oak</name>
    <dbReference type="NCBI Taxonomy" id="58331"/>
    <lineage>
        <taxon>Eukaryota</taxon>
        <taxon>Viridiplantae</taxon>
        <taxon>Streptophyta</taxon>
        <taxon>Embryophyta</taxon>
        <taxon>Tracheophyta</taxon>
        <taxon>Spermatophyta</taxon>
        <taxon>Magnoliopsida</taxon>
        <taxon>eudicotyledons</taxon>
        <taxon>Gunneridae</taxon>
        <taxon>Pentapetalae</taxon>
        <taxon>rosids</taxon>
        <taxon>fabids</taxon>
        <taxon>Fagales</taxon>
        <taxon>Fagaceae</taxon>
        <taxon>Quercus</taxon>
    </lineage>
</organism>
<dbReference type="Proteomes" id="UP000237347">
    <property type="component" value="Unassembled WGS sequence"/>
</dbReference>
<dbReference type="Gene3D" id="3.30.200.20">
    <property type="entry name" value="Phosphorylase Kinase, domain 1"/>
    <property type="match status" value="2"/>
</dbReference>